<protein>
    <submittedName>
        <fullName evidence="2">Uncharacterized protein</fullName>
    </submittedName>
</protein>
<organism evidence="2 3">
    <name type="scientific">Streptomyces blastmyceticus</name>
    <dbReference type="NCBI Taxonomy" id="68180"/>
    <lineage>
        <taxon>Bacteria</taxon>
        <taxon>Bacillati</taxon>
        <taxon>Actinomycetota</taxon>
        <taxon>Actinomycetes</taxon>
        <taxon>Kitasatosporales</taxon>
        <taxon>Streptomycetaceae</taxon>
        <taxon>Streptomyces</taxon>
    </lineage>
</organism>
<dbReference type="RefSeq" id="WP_344120404.1">
    <property type="nucleotide sequence ID" value="NZ_BAAABW010000025.1"/>
</dbReference>
<evidence type="ECO:0000256" key="1">
    <source>
        <dbReference type="SAM" id="MobiDB-lite"/>
    </source>
</evidence>
<evidence type="ECO:0000313" key="2">
    <source>
        <dbReference type="EMBL" id="GAA0362899.1"/>
    </source>
</evidence>
<feature type="region of interest" description="Disordered" evidence="1">
    <location>
        <begin position="1"/>
        <end position="24"/>
    </location>
</feature>
<accession>A0ABN0XG05</accession>
<proteinExistence type="predicted"/>
<evidence type="ECO:0000313" key="3">
    <source>
        <dbReference type="Proteomes" id="UP001500063"/>
    </source>
</evidence>
<keyword evidence="3" id="KW-1185">Reference proteome</keyword>
<gene>
    <name evidence="2" type="ORF">GCM10010319_45750</name>
</gene>
<name>A0ABN0XG05_9ACTN</name>
<reference evidence="2 3" key="1">
    <citation type="journal article" date="2019" name="Int. J. Syst. Evol. Microbiol.">
        <title>The Global Catalogue of Microorganisms (GCM) 10K type strain sequencing project: providing services to taxonomists for standard genome sequencing and annotation.</title>
        <authorList>
            <consortium name="The Broad Institute Genomics Platform"/>
            <consortium name="The Broad Institute Genome Sequencing Center for Infectious Disease"/>
            <person name="Wu L."/>
            <person name="Ma J."/>
        </authorList>
    </citation>
    <scope>NUCLEOTIDE SEQUENCE [LARGE SCALE GENOMIC DNA]</scope>
    <source>
        <strain evidence="2 3">JCM 4565</strain>
    </source>
</reference>
<comment type="caution">
    <text evidence="2">The sequence shown here is derived from an EMBL/GenBank/DDBJ whole genome shotgun (WGS) entry which is preliminary data.</text>
</comment>
<dbReference type="EMBL" id="BAAABW010000025">
    <property type="protein sequence ID" value="GAA0362899.1"/>
    <property type="molecule type" value="Genomic_DNA"/>
</dbReference>
<sequence>MNNGNGKWPDAYRSGGPQKPPVKCVKCQNPDKVITTKAMNPRTGEMQWRLTCLDCRVAWPMDQHGGEPDEYM</sequence>
<dbReference type="Proteomes" id="UP001500063">
    <property type="component" value="Unassembled WGS sequence"/>
</dbReference>
<dbReference type="SUPFAM" id="SSF57783">
    <property type="entry name" value="Zinc beta-ribbon"/>
    <property type="match status" value="1"/>
</dbReference>